<dbReference type="EMBL" id="KL198037">
    <property type="protein sequence ID" value="KDQ14520.1"/>
    <property type="molecule type" value="Genomic_DNA"/>
</dbReference>
<evidence type="ECO:0000256" key="2">
    <source>
        <dbReference type="ARBA" id="ARBA00022694"/>
    </source>
</evidence>
<dbReference type="FunCoup" id="A0A067MIG2">
    <property type="interactions" value="523"/>
</dbReference>
<proteinExistence type="inferred from homology"/>
<evidence type="ECO:0000313" key="7">
    <source>
        <dbReference type="Proteomes" id="UP000027195"/>
    </source>
</evidence>
<dbReference type="PANTHER" id="PTHR11142:SF5">
    <property type="entry name" value="TRNA PSEUDOURIDINE(38_39) SYNTHASE"/>
    <property type="match status" value="1"/>
</dbReference>
<organism evidence="6 7">
    <name type="scientific">Botryobasidium botryosum (strain FD-172 SS1)</name>
    <dbReference type="NCBI Taxonomy" id="930990"/>
    <lineage>
        <taxon>Eukaryota</taxon>
        <taxon>Fungi</taxon>
        <taxon>Dikarya</taxon>
        <taxon>Basidiomycota</taxon>
        <taxon>Agaricomycotina</taxon>
        <taxon>Agaricomycetes</taxon>
        <taxon>Cantharellales</taxon>
        <taxon>Botryobasidiaceae</taxon>
        <taxon>Botryobasidium</taxon>
    </lineage>
</organism>
<dbReference type="Proteomes" id="UP000027195">
    <property type="component" value="Unassembled WGS sequence"/>
</dbReference>
<keyword evidence="2" id="KW-0819">tRNA processing</keyword>
<dbReference type="OrthoDB" id="25767at2759"/>
<evidence type="ECO:0000259" key="5">
    <source>
        <dbReference type="Pfam" id="PF01416"/>
    </source>
</evidence>
<evidence type="ECO:0000256" key="3">
    <source>
        <dbReference type="ARBA" id="ARBA00023235"/>
    </source>
</evidence>
<dbReference type="InterPro" id="IPR001406">
    <property type="entry name" value="PsdUridine_synth_TruA"/>
</dbReference>
<dbReference type="InterPro" id="IPR020103">
    <property type="entry name" value="PsdUridine_synth_cat_dom_sf"/>
</dbReference>
<protein>
    <recommendedName>
        <fullName evidence="5">Pseudouridine synthase I TruA alpha/beta domain-containing protein</fullName>
    </recommendedName>
</protein>
<dbReference type="InterPro" id="IPR020095">
    <property type="entry name" value="PsdUridine_synth_TruA_C"/>
</dbReference>
<dbReference type="Pfam" id="PF01416">
    <property type="entry name" value="PseudoU_synth_1"/>
    <property type="match status" value="1"/>
</dbReference>
<dbReference type="CDD" id="cd02569">
    <property type="entry name" value="PseudoU_synth_ScPus3"/>
    <property type="match status" value="1"/>
</dbReference>
<dbReference type="InterPro" id="IPR020094">
    <property type="entry name" value="TruA/RsuA/RluB/E/F_N"/>
</dbReference>
<dbReference type="InParanoid" id="A0A067MIG2"/>
<dbReference type="GO" id="GO:0003723">
    <property type="term" value="F:RNA binding"/>
    <property type="evidence" value="ECO:0007669"/>
    <property type="project" value="InterPro"/>
</dbReference>
<reference evidence="7" key="1">
    <citation type="journal article" date="2014" name="Proc. Natl. Acad. Sci. U.S.A.">
        <title>Extensive sampling of basidiomycete genomes demonstrates inadequacy of the white-rot/brown-rot paradigm for wood decay fungi.</title>
        <authorList>
            <person name="Riley R."/>
            <person name="Salamov A.A."/>
            <person name="Brown D.W."/>
            <person name="Nagy L.G."/>
            <person name="Floudas D."/>
            <person name="Held B.W."/>
            <person name="Levasseur A."/>
            <person name="Lombard V."/>
            <person name="Morin E."/>
            <person name="Otillar R."/>
            <person name="Lindquist E.A."/>
            <person name="Sun H."/>
            <person name="LaButti K.M."/>
            <person name="Schmutz J."/>
            <person name="Jabbour D."/>
            <person name="Luo H."/>
            <person name="Baker S.E."/>
            <person name="Pisabarro A.G."/>
            <person name="Walton J.D."/>
            <person name="Blanchette R.A."/>
            <person name="Henrissat B."/>
            <person name="Martin F."/>
            <person name="Cullen D."/>
            <person name="Hibbett D.S."/>
            <person name="Grigoriev I.V."/>
        </authorList>
    </citation>
    <scope>NUCLEOTIDE SEQUENCE [LARGE SCALE GENOMIC DNA]</scope>
    <source>
        <strain evidence="7">FD-172 SS1</strain>
    </source>
</reference>
<dbReference type="PANTHER" id="PTHR11142">
    <property type="entry name" value="PSEUDOURIDYLATE SYNTHASE"/>
    <property type="match status" value="1"/>
</dbReference>
<sequence>MVRSTYAEWSREDLIARIELLERQATPQPKSEINPPRRSKPHKQFDFSSYPRRKIALKFSYSGWEYNGLAIQGEPTPLPTVEGVLLEALAEARLIDPATGMEGCGWSRCGRTDRGVSAAGQVVSLWVRSAIGEKSSQISESGEAGSSVTRIDEPSEVESNYLDLPGDLDFTPIDTQLSSSTTPSPPELRYVNILNGILPPSITVLAWSPVSPTFDARFSCQYRHYKYFFTLGAAPRALSLDLMRDAAQRLVGEHDFRNFCKIDPSKQIENFKRRILRAEIDPVEIFPPGEEGRGEESEGGLYVLNLVGTAFLWHQVRHIMAVLMLVGARLEAPSIVDALLNVDPANPLPGRILPDSTSEPAPPVLDSKPRYEMADALPLVLWDCGYSDADVQWRTGPDDSQDAPSPPTLTAAEQAAPLFYRQHAAWTRDFITAAISGLFARATSRFYPPPVSPAVPLDPPQRGTPARVALGAGTVRYVARYIPLLQRERGEKAEVVNEKWRAGDGGKKRLEKNARKALEKRQKALETATEV</sequence>
<name>A0A067MIG2_BOTB1</name>
<dbReference type="HOGENOM" id="CLU_014673_2_2_1"/>
<dbReference type="Gene3D" id="3.30.70.660">
    <property type="entry name" value="Pseudouridine synthase I, catalytic domain, C-terminal subdomain"/>
    <property type="match status" value="1"/>
</dbReference>
<evidence type="ECO:0000256" key="4">
    <source>
        <dbReference type="SAM" id="MobiDB-lite"/>
    </source>
</evidence>
<dbReference type="AlphaFoldDB" id="A0A067MIG2"/>
<dbReference type="InterPro" id="IPR020097">
    <property type="entry name" value="PsdUridine_synth_TruA_a/b_dom"/>
</dbReference>
<keyword evidence="7" id="KW-1185">Reference proteome</keyword>
<evidence type="ECO:0000313" key="6">
    <source>
        <dbReference type="EMBL" id="KDQ14520.1"/>
    </source>
</evidence>
<dbReference type="STRING" id="930990.A0A067MIG2"/>
<dbReference type="InterPro" id="IPR041707">
    <property type="entry name" value="Pus3-like"/>
</dbReference>
<dbReference type="SUPFAM" id="SSF55120">
    <property type="entry name" value="Pseudouridine synthase"/>
    <property type="match status" value="1"/>
</dbReference>
<comment type="similarity">
    <text evidence="1">Belongs to the tRNA pseudouridine synthase TruA family.</text>
</comment>
<dbReference type="GO" id="GO:1990481">
    <property type="term" value="P:mRNA pseudouridine synthesis"/>
    <property type="evidence" value="ECO:0007669"/>
    <property type="project" value="TreeGrafter"/>
</dbReference>
<feature type="region of interest" description="Disordered" evidence="4">
    <location>
        <begin position="21"/>
        <end position="45"/>
    </location>
</feature>
<gene>
    <name evidence="6" type="ORF">BOTBODRAFT_32656</name>
</gene>
<feature type="domain" description="Pseudouridine synthase I TruA alpha/beta" evidence="5">
    <location>
        <begin position="246"/>
        <end position="386"/>
    </location>
</feature>
<dbReference type="GO" id="GO:0005737">
    <property type="term" value="C:cytoplasm"/>
    <property type="evidence" value="ECO:0007669"/>
    <property type="project" value="TreeGrafter"/>
</dbReference>
<dbReference type="GO" id="GO:0009982">
    <property type="term" value="F:pseudouridine synthase activity"/>
    <property type="evidence" value="ECO:0007669"/>
    <property type="project" value="InterPro"/>
</dbReference>
<evidence type="ECO:0000256" key="1">
    <source>
        <dbReference type="ARBA" id="ARBA00009375"/>
    </source>
</evidence>
<accession>A0A067MIG2</accession>
<dbReference type="Gene3D" id="3.30.70.580">
    <property type="entry name" value="Pseudouridine synthase I, catalytic domain, N-terminal subdomain"/>
    <property type="match status" value="1"/>
</dbReference>
<dbReference type="HAMAP" id="MF_00171">
    <property type="entry name" value="TruA"/>
    <property type="match status" value="1"/>
</dbReference>
<dbReference type="GO" id="GO:0005634">
    <property type="term" value="C:nucleus"/>
    <property type="evidence" value="ECO:0007669"/>
    <property type="project" value="TreeGrafter"/>
</dbReference>
<keyword evidence="3" id="KW-0413">Isomerase</keyword>
<dbReference type="GO" id="GO:0031119">
    <property type="term" value="P:tRNA pseudouridine synthesis"/>
    <property type="evidence" value="ECO:0007669"/>
    <property type="project" value="TreeGrafter"/>
</dbReference>